<comment type="cofactor">
    <cofactor evidence="1">
        <name>pyridoxal 5'-phosphate</name>
        <dbReference type="ChEBI" id="CHEBI:597326"/>
    </cofactor>
</comment>
<dbReference type="PANTHER" id="PTHR42743">
    <property type="entry name" value="AMINO-ACID AMINOTRANSFERASE"/>
    <property type="match status" value="1"/>
</dbReference>
<accession>A0ABW6KIP5</accession>
<dbReference type="PANTHER" id="PTHR42743:SF11">
    <property type="entry name" value="AMINODEOXYCHORISMATE LYASE"/>
    <property type="match status" value="1"/>
</dbReference>
<dbReference type="GO" id="GO:0008696">
    <property type="term" value="F:4-amino-4-deoxychorismate lyase activity"/>
    <property type="evidence" value="ECO:0007669"/>
    <property type="project" value="UniProtKB-EC"/>
</dbReference>
<evidence type="ECO:0000256" key="1">
    <source>
        <dbReference type="ARBA" id="ARBA00001933"/>
    </source>
</evidence>
<keyword evidence="3" id="KW-0663">Pyridoxal phosphate</keyword>
<gene>
    <name evidence="4" type="primary">pabC</name>
    <name evidence="4" type="ORF">ACFYKX_26170</name>
</gene>
<keyword evidence="5" id="KW-1185">Reference proteome</keyword>
<dbReference type="Gene3D" id="3.20.10.10">
    <property type="entry name" value="D-amino Acid Aminotransferase, subunit A, domain 2"/>
    <property type="match status" value="1"/>
</dbReference>
<dbReference type="RefSeq" id="WP_389365104.1">
    <property type="nucleotide sequence ID" value="NZ_JBIACK010000023.1"/>
</dbReference>
<proteinExistence type="inferred from homology"/>
<dbReference type="InterPro" id="IPR043132">
    <property type="entry name" value="BCAT-like_C"/>
</dbReference>
<dbReference type="InterPro" id="IPR043131">
    <property type="entry name" value="BCAT-like_N"/>
</dbReference>
<dbReference type="Proteomes" id="UP001601059">
    <property type="component" value="Unassembled WGS sequence"/>
</dbReference>
<evidence type="ECO:0000256" key="2">
    <source>
        <dbReference type="ARBA" id="ARBA00009320"/>
    </source>
</evidence>
<dbReference type="Pfam" id="PF01063">
    <property type="entry name" value="Aminotran_4"/>
    <property type="match status" value="1"/>
</dbReference>
<dbReference type="CDD" id="cd00449">
    <property type="entry name" value="PLPDE_IV"/>
    <property type="match status" value="1"/>
</dbReference>
<comment type="caution">
    <text evidence="4">The sequence shown here is derived from an EMBL/GenBank/DDBJ whole genome shotgun (WGS) entry which is preliminary data.</text>
</comment>
<evidence type="ECO:0000313" key="5">
    <source>
        <dbReference type="Proteomes" id="UP001601059"/>
    </source>
</evidence>
<evidence type="ECO:0000313" key="4">
    <source>
        <dbReference type="EMBL" id="MFE8704059.1"/>
    </source>
</evidence>
<dbReference type="InterPro" id="IPR050571">
    <property type="entry name" value="Class-IV_PLP-Dep_Aminotrnsfr"/>
</dbReference>
<dbReference type="InterPro" id="IPR036038">
    <property type="entry name" value="Aminotransferase-like"/>
</dbReference>
<dbReference type="Gene3D" id="3.30.470.10">
    <property type="match status" value="1"/>
</dbReference>
<dbReference type="EC" id="4.1.3.38" evidence="4"/>
<dbReference type="SUPFAM" id="SSF56752">
    <property type="entry name" value="D-aminoacid aminotransferase-like PLP-dependent enzymes"/>
    <property type="match status" value="1"/>
</dbReference>
<comment type="similarity">
    <text evidence="2">Belongs to the class-IV pyridoxal-phosphate-dependent aminotransferase family.</text>
</comment>
<evidence type="ECO:0000256" key="3">
    <source>
        <dbReference type="ARBA" id="ARBA00022898"/>
    </source>
</evidence>
<dbReference type="EMBL" id="JBIACK010000023">
    <property type="protein sequence ID" value="MFE8704059.1"/>
    <property type="molecule type" value="Genomic_DNA"/>
</dbReference>
<sequence length="284" mass="32191">MYIFLNGQVIKKEDAMISPFEHGFLYGLGLFETFRVYNGHPFLLDDHLARLNSGLEILNIKKQLTRDDVVSYLGDLLGKNGYDNAYIRLNVSAGNGEIGLQTAEYVEPNLIIFSKPLPEVVSMSEKKAKLLKLNRNTPEGDERLKSHHYLNNILAKREIGDDQSVEGIFLTREGFIAEGVVSNIFWTKGNTLYTPSIDTGILNGITRRFILKLGKKNGFEIKEGLFSTEGFDADEIFVTNSIQEIVPVIDFNGIKFPGNKGEVVQRLYHQYRHYSGSLWSRHQI</sequence>
<dbReference type="InterPro" id="IPR001544">
    <property type="entry name" value="Aminotrans_IV"/>
</dbReference>
<organism evidence="4 5">
    <name type="scientific">Cytobacillus spartinae</name>
    <dbReference type="NCBI Taxonomy" id="3299023"/>
    <lineage>
        <taxon>Bacteria</taxon>
        <taxon>Bacillati</taxon>
        <taxon>Bacillota</taxon>
        <taxon>Bacilli</taxon>
        <taxon>Bacillales</taxon>
        <taxon>Bacillaceae</taxon>
        <taxon>Cytobacillus</taxon>
    </lineage>
</organism>
<protein>
    <submittedName>
        <fullName evidence="4">Aminodeoxychorismate lyase</fullName>
        <ecNumber evidence="4">4.1.3.38</ecNumber>
    </submittedName>
</protein>
<name>A0ABW6KIP5_9BACI</name>
<keyword evidence="4" id="KW-0456">Lyase</keyword>
<dbReference type="NCBIfam" id="NF005800">
    <property type="entry name" value="PRK07650.1"/>
    <property type="match status" value="1"/>
</dbReference>
<reference evidence="4 5" key="1">
    <citation type="submission" date="2024-08" db="EMBL/GenBank/DDBJ databases">
        <title>Two novel Cytobacillus novel species.</title>
        <authorList>
            <person name="Liu G."/>
        </authorList>
    </citation>
    <scope>NUCLEOTIDE SEQUENCE [LARGE SCALE GENOMIC DNA]</scope>
    <source>
        <strain evidence="4 5">FJAT-54145</strain>
    </source>
</reference>